<dbReference type="AlphaFoldDB" id="A0A3P6GF57"/>
<dbReference type="InterPro" id="IPR011009">
    <property type="entry name" value="Kinase-like_dom_sf"/>
</dbReference>
<protein>
    <recommendedName>
        <fullName evidence="2">Serine-threonine/tyrosine-protein kinase catalytic domain-containing protein</fullName>
    </recommendedName>
</protein>
<name>A0A3P6GF57_BRAOL</name>
<sequence>MSGVEPKVAVATNINPKLVGGSSSTSTKYGGVMKIETLTLSELNAYITSPHRYCNEESKMIVVYEYMKKGTLKDHLASLSPYMFRKSHYTLRVKYASGKHSCWSFVSVNPGPFRGKFHGNVLKGDNRYFLVLYLLMVSNQIHVITMVKGSFGYLDPDYYVGAQIDPSIPNEKGI</sequence>
<reference evidence="1" key="1">
    <citation type="submission" date="2018-11" db="EMBL/GenBank/DDBJ databases">
        <authorList>
            <consortium name="Genoscope - CEA"/>
            <person name="William W."/>
        </authorList>
    </citation>
    <scope>NUCLEOTIDE SEQUENCE</scope>
</reference>
<gene>
    <name evidence="1" type="ORF">BOLC8T48081H</name>
</gene>
<dbReference type="EMBL" id="LR031879">
    <property type="protein sequence ID" value="VDD54852.1"/>
    <property type="molecule type" value="Genomic_DNA"/>
</dbReference>
<organism evidence="1">
    <name type="scientific">Brassica oleracea</name>
    <name type="common">Wild cabbage</name>
    <dbReference type="NCBI Taxonomy" id="3712"/>
    <lineage>
        <taxon>Eukaryota</taxon>
        <taxon>Viridiplantae</taxon>
        <taxon>Streptophyta</taxon>
        <taxon>Embryophyta</taxon>
        <taxon>Tracheophyta</taxon>
        <taxon>Spermatophyta</taxon>
        <taxon>Magnoliopsida</taxon>
        <taxon>eudicotyledons</taxon>
        <taxon>Gunneridae</taxon>
        <taxon>Pentapetalae</taxon>
        <taxon>rosids</taxon>
        <taxon>malvids</taxon>
        <taxon>Brassicales</taxon>
        <taxon>Brassicaceae</taxon>
        <taxon>Brassiceae</taxon>
        <taxon>Brassica</taxon>
    </lineage>
</organism>
<evidence type="ECO:0000313" key="1">
    <source>
        <dbReference type="EMBL" id="VDD54852.1"/>
    </source>
</evidence>
<proteinExistence type="predicted"/>
<accession>A0A3P6GF57</accession>
<evidence type="ECO:0008006" key="2">
    <source>
        <dbReference type="Google" id="ProtNLM"/>
    </source>
</evidence>
<dbReference type="SUPFAM" id="SSF56112">
    <property type="entry name" value="Protein kinase-like (PK-like)"/>
    <property type="match status" value="1"/>
</dbReference>